<feature type="region of interest" description="Disordered" evidence="1">
    <location>
        <begin position="163"/>
        <end position="193"/>
    </location>
</feature>
<feature type="region of interest" description="Disordered" evidence="1">
    <location>
        <begin position="287"/>
        <end position="336"/>
    </location>
</feature>
<reference evidence="3" key="1">
    <citation type="submission" date="2016-09" db="EMBL/GenBank/DDBJ databases">
        <authorList>
            <person name="Jeantristanb JTB J.-T."/>
            <person name="Ricardo R."/>
        </authorList>
    </citation>
    <scope>NUCLEOTIDE SEQUENCE [LARGE SCALE GENOMIC DNA]</scope>
</reference>
<feature type="compositionally biased region" description="Polar residues" evidence="1">
    <location>
        <begin position="317"/>
        <end position="335"/>
    </location>
</feature>
<feature type="region of interest" description="Disordered" evidence="1">
    <location>
        <begin position="1"/>
        <end position="20"/>
    </location>
</feature>
<protein>
    <submittedName>
        <fullName evidence="2">BQ2448_5375 protein</fullName>
    </submittedName>
</protein>
<name>A0A238F7C5_9BASI</name>
<dbReference type="OrthoDB" id="2534759at2759"/>
<feature type="compositionally biased region" description="Polar residues" evidence="1">
    <location>
        <begin position="133"/>
        <end position="146"/>
    </location>
</feature>
<evidence type="ECO:0000256" key="1">
    <source>
        <dbReference type="SAM" id="MobiDB-lite"/>
    </source>
</evidence>
<feature type="compositionally biased region" description="Basic and acidic residues" evidence="1">
    <location>
        <begin position="179"/>
        <end position="193"/>
    </location>
</feature>
<dbReference type="PANTHER" id="PTHR38702:SF1">
    <property type="entry name" value="CALPONIN-HOMOLOGY (CH) DOMAIN-CONTAINING PROTEIN"/>
    <property type="match status" value="1"/>
</dbReference>
<accession>A0A238F7C5</accession>
<evidence type="ECO:0000313" key="3">
    <source>
        <dbReference type="Proteomes" id="UP000198372"/>
    </source>
</evidence>
<proteinExistence type="predicted"/>
<evidence type="ECO:0000313" key="2">
    <source>
        <dbReference type="EMBL" id="SCV67764.1"/>
    </source>
</evidence>
<organism evidence="2 3">
    <name type="scientific">Microbotryum intermedium</name>
    <dbReference type="NCBI Taxonomy" id="269621"/>
    <lineage>
        <taxon>Eukaryota</taxon>
        <taxon>Fungi</taxon>
        <taxon>Dikarya</taxon>
        <taxon>Basidiomycota</taxon>
        <taxon>Pucciniomycotina</taxon>
        <taxon>Microbotryomycetes</taxon>
        <taxon>Microbotryales</taxon>
        <taxon>Microbotryaceae</taxon>
        <taxon>Microbotryum</taxon>
    </lineage>
</organism>
<dbReference type="Proteomes" id="UP000198372">
    <property type="component" value="Unassembled WGS sequence"/>
</dbReference>
<keyword evidence="3" id="KW-1185">Reference proteome</keyword>
<gene>
    <name evidence="2" type="ORF">BQ2448_5375</name>
</gene>
<dbReference type="EMBL" id="FMSP01000002">
    <property type="protein sequence ID" value="SCV67764.1"/>
    <property type="molecule type" value="Genomic_DNA"/>
</dbReference>
<feature type="compositionally biased region" description="Polar residues" evidence="1">
    <location>
        <begin position="8"/>
        <end position="18"/>
    </location>
</feature>
<sequence length="666" mass="72833">MPLHGLDETTSAFTSSPTSDEHLDQFLTIPSSSTAAIARLRPLTSSGVPALGMVGRSTGGDGSPSNSHRFYATHSAKPFARSAANRASVMILPSIEYLQHQYVKLGIRDKTAAKATPLDSIQQDPDASVEGRSIQTPASYSKQLLSSTRRISPGPLKLIEQQGLSRLTEDDLPPSPARPESEHRVPWEPGRSVKDERELRAEVQHRVKAVCEQGMALRSWRISVPSSVDTLRSVRSSIGLPLEVSISLIDKQGFSESTSLIPLLLQSTTSAIRAVQRYVISLPSDSISPASLSPECRSPVSPSKPTRPISSRPRISVLTSATSSTQPTNRTSGTTAPDPLWFLRHASLDLLGALHDLETKYRIVPSSSPSDPIDQSAVKSIQASPSDNSNQLSRPNSSSISDLSIIDPDADYEKGVELAQLGKETELVKGWVSCVDELLSRLSRPSVASRRISLKADSTVSAIGEAMEDEAPAWAIGELDEDHVLERFYDILETYLDAEVLKDFHKSSESTSPSSSGAEDQSQWRSTFLDVLSNGYLLLLAFNSIVRASDQPFGFVSPPSIHAFPSDTYAATDQRVSMDASGENKNASTRKLGDLYRRTENLQHWIGAIKFRYLLDLNKTGLDAKLIAKKGEGWEVQLKKGLREWVEAILRESRIEDANRRVEERG</sequence>
<dbReference type="STRING" id="269621.A0A238F7C5"/>
<feature type="region of interest" description="Disordered" evidence="1">
    <location>
        <begin position="365"/>
        <end position="404"/>
    </location>
</feature>
<dbReference type="AlphaFoldDB" id="A0A238F7C5"/>
<feature type="region of interest" description="Disordered" evidence="1">
    <location>
        <begin position="117"/>
        <end position="146"/>
    </location>
</feature>
<dbReference type="PANTHER" id="PTHR38702">
    <property type="entry name" value="CALPONIN-HOMOLOGY (CH) DOMAIN-CONTAINING PROTEIN"/>
    <property type="match status" value="1"/>
</dbReference>
<feature type="compositionally biased region" description="Polar residues" evidence="1">
    <location>
        <begin position="377"/>
        <end position="396"/>
    </location>
</feature>